<name>A0A318RPH7_WILLI</name>
<dbReference type="RefSeq" id="WP_084836520.1">
    <property type="nucleotide sequence ID" value="NZ_QJSP01000007.1"/>
</dbReference>
<dbReference type="Proteomes" id="UP000247591">
    <property type="component" value="Unassembled WGS sequence"/>
</dbReference>
<dbReference type="OrthoDB" id="4376835at2"/>
<dbReference type="SUPFAM" id="SSF54637">
    <property type="entry name" value="Thioesterase/thiol ester dehydrase-isomerase"/>
    <property type="match status" value="1"/>
</dbReference>
<dbReference type="Gene3D" id="3.10.129.10">
    <property type="entry name" value="Hotdog Thioesterase"/>
    <property type="match status" value="1"/>
</dbReference>
<sequence length="141" mass="15070">MRPPAAPVKVYTAPLTHRPERDGTVSGSAHVPFYLAMEYSAAAWRSLLVETCGDLLTAGDLGVVDVSAQFSREMFVGEAWAEVSLVRLGSSSLGFRVVIFQDGAACAVITNVLVRLAPGRTSSLPLTPAQRATLNRVLIEQ</sequence>
<reference evidence="1 2" key="1">
    <citation type="submission" date="2018-06" db="EMBL/GenBank/DDBJ databases">
        <title>Genomic Encyclopedia of Type Strains, Phase IV (KMG-IV): sequencing the most valuable type-strain genomes for metagenomic binning, comparative biology and taxonomic classification.</title>
        <authorList>
            <person name="Goeker M."/>
        </authorList>
    </citation>
    <scope>NUCLEOTIDE SEQUENCE [LARGE SCALE GENOMIC DNA]</scope>
    <source>
        <strain evidence="1 2">DSM 45521</strain>
    </source>
</reference>
<evidence type="ECO:0000313" key="2">
    <source>
        <dbReference type="Proteomes" id="UP000247591"/>
    </source>
</evidence>
<dbReference type="InterPro" id="IPR029069">
    <property type="entry name" value="HotDog_dom_sf"/>
</dbReference>
<evidence type="ECO:0000313" key="1">
    <source>
        <dbReference type="EMBL" id="PYE16963.1"/>
    </source>
</evidence>
<proteinExistence type="predicted"/>
<accession>A0A318RPH7</accession>
<dbReference type="EMBL" id="QJSP01000007">
    <property type="protein sequence ID" value="PYE16963.1"/>
    <property type="molecule type" value="Genomic_DNA"/>
</dbReference>
<keyword evidence="2" id="KW-1185">Reference proteome</keyword>
<organism evidence="1 2">
    <name type="scientific">Williamsia limnetica</name>
    <dbReference type="NCBI Taxonomy" id="882452"/>
    <lineage>
        <taxon>Bacteria</taxon>
        <taxon>Bacillati</taxon>
        <taxon>Actinomycetota</taxon>
        <taxon>Actinomycetes</taxon>
        <taxon>Mycobacteriales</taxon>
        <taxon>Nocardiaceae</taxon>
        <taxon>Williamsia</taxon>
    </lineage>
</organism>
<dbReference type="AlphaFoldDB" id="A0A318RPH7"/>
<protein>
    <submittedName>
        <fullName evidence="1">Thioesterase superfamily protein</fullName>
    </submittedName>
</protein>
<gene>
    <name evidence="1" type="ORF">DFR67_107208</name>
</gene>
<comment type="caution">
    <text evidence="1">The sequence shown here is derived from an EMBL/GenBank/DDBJ whole genome shotgun (WGS) entry which is preliminary data.</text>
</comment>